<accession>A0A0G4G1H9</accession>
<feature type="compositionally biased region" description="Basic and acidic residues" evidence="1">
    <location>
        <begin position="853"/>
        <end position="867"/>
    </location>
</feature>
<evidence type="ECO:0000256" key="1">
    <source>
        <dbReference type="SAM" id="MobiDB-lite"/>
    </source>
</evidence>
<reference evidence="2" key="1">
    <citation type="submission" date="2014-11" db="EMBL/GenBank/DDBJ databases">
        <authorList>
            <person name="Otto D Thomas"/>
            <person name="Naeem Raeece"/>
        </authorList>
    </citation>
    <scope>NUCLEOTIDE SEQUENCE</scope>
</reference>
<dbReference type="AlphaFoldDB" id="A0A0G4G1H9"/>
<sequence>MWDATPGSHHNPFHASLEGLETACGAERLFCEGLWRGLKSFAVGDAEEAFNQLSLLRQTQAEPLDSGRKEVINRGISVLTALCGAPEVGESLELEFSQSSHHQADRHRNLPQRIRGKGQCAVLGALRGDWDSSLTQIGNALEYFRMHQTHGDFAEFAVLTKSVFGVPSLLECVLIGQRSGSSPVKQKSKNTNPLEAEREAQNLLRGKEKEEECLEVLVFRELCAVCGSGWYGIRGTPPARPSSTLPVESPTVGLRGLANGVEALNGGGNGRGGQKENNTGTKAGVASRLSDLLKQWCEQEEKTRFRSAAKILERERNHAFQRARSLHTNLLQQGGGGMSPVYSTGGESTRRSVTHLFGGRPGTSTSLPPSMETLADPRRVSQLAGSGVSLLALGVDPVVLCALRVVLRSAVALVSFRYEEEEGRLESLFALAEAEEAASASAEATKDSAGRTRALKRRGSTETIESIPTVVHQQTKGGGSGGGKGIGEGANEESIRRVCALDEELQLILFVQRRLEEADKRRRQALRAASTWWEIGSDVWDRNHRDSHSGREVERETDLRDPHDLRASAEKGTGIPSLSAAVSTSASPPPLPGALEASLLIHQVCQKSLKKFEAVRAEVAHTLGRFLWVAQAFHYRRFLFRLKRNRDAVNALLAAANRRRMRQEARFLGCSSVTAERAEAVAGEIVRVLKLQKRRGGMAVRFVRVSGGKIWWGSSKRAVQLATEGGNREREKERRPPGGTDGGRQRQRQRGEQMPSEGGMQSAGEGGGGGSQRVEAHARSLPLRAVGGVLFGWKGPDFEALCASGGAPAGGRNAERQPPERCVSFVTDKKFCPKPRRGRCTGGGGGRRGGAAAERESERGGGVDERQRRERESLALVFEDAPSSSSSFCVIEWIQAVQLLIRRARGSTLTRLEPPGVLLKLRAEYRLCREWKQRSLASLSSAVFRKAVRLKREQQQLEDQKNWLKEKEKEKTGGGEYGVTFGQGPDHLMVPPPVLSGGLGAGGSASLRGTVGTRGGVIGAASPTPLPMTLSSYAAD</sequence>
<organism evidence="2">
    <name type="scientific">Chromera velia CCMP2878</name>
    <dbReference type="NCBI Taxonomy" id="1169474"/>
    <lineage>
        <taxon>Eukaryota</taxon>
        <taxon>Sar</taxon>
        <taxon>Alveolata</taxon>
        <taxon>Colpodellida</taxon>
        <taxon>Chromeraceae</taxon>
        <taxon>Chromera</taxon>
    </lineage>
</organism>
<feature type="region of interest" description="Disordered" evidence="1">
    <location>
        <begin position="835"/>
        <end position="867"/>
    </location>
</feature>
<dbReference type="VEuPathDB" id="CryptoDB:Cvel_19639"/>
<feature type="region of interest" description="Disordered" evidence="1">
    <location>
        <begin position="543"/>
        <end position="589"/>
    </location>
</feature>
<feature type="compositionally biased region" description="Basic and acidic residues" evidence="1">
    <location>
        <begin position="543"/>
        <end position="569"/>
    </location>
</feature>
<feature type="compositionally biased region" description="Low complexity" evidence="1">
    <location>
        <begin position="752"/>
        <end position="763"/>
    </location>
</feature>
<feature type="region of interest" description="Disordered" evidence="1">
    <location>
        <begin position="440"/>
        <end position="461"/>
    </location>
</feature>
<proteinExistence type="predicted"/>
<dbReference type="EMBL" id="CDMZ01000785">
    <property type="protein sequence ID" value="CEM21444.1"/>
    <property type="molecule type" value="Genomic_DNA"/>
</dbReference>
<feature type="compositionally biased region" description="Basic and acidic residues" evidence="1">
    <location>
        <begin position="726"/>
        <end position="736"/>
    </location>
</feature>
<name>A0A0G4G1H9_9ALVE</name>
<protein>
    <submittedName>
        <fullName evidence="2">Uncharacterized protein</fullName>
    </submittedName>
</protein>
<feature type="compositionally biased region" description="Gly residues" evidence="1">
    <location>
        <begin position="840"/>
        <end position="849"/>
    </location>
</feature>
<feature type="region of interest" description="Disordered" evidence="1">
    <location>
        <begin position="722"/>
        <end position="775"/>
    </location>
</feature>
<evidence type="ECO:0000313" key="2">
    <source>
        <dbReference type="EMBL" id="CEM21444.1"/>
    </source>
</evidence>
<feature type="region of interest" description="Disordered" evidence="1">
    <location>
        <begin position="263"/>
        <end position="282"/>
    </location>
</feature>
<gene>
    <name evidence="2" type="ORF">Cvel_19639</name>
</gene>
<feature type="compositionally biased region" description="Low complexity" evidence="1">
    <location>
        <begin position="576"/>
        <end position="586"/>
    </location>
</feature>